<feature type="region of interest" description="Disordered" evidence="8">
    <location>
        <begin position="108"/>
        <end position="164"/>
    </location>
</feature>
<feature type="compositionally biased region" description="Basic and acidic residues" evidence="8">
    <location>
        <begin position="751"/>
        <end position="773"/>
    </location>
</feature>
<dbReference type="InterPro" id="IPR020479">
    <property type="entry name" value="HD_metazoa"/>
</dbReference>
<dbReference type="SUPFAM" id="SSF46689">
    <property type="entry name" value="Homeodomain-like"/>
    <property type="match status" value="1"/>
</dbReference>
<evidence type="ECO:0000256" key="4">
    <source>
        <dbReference type="ARBA" id="ARBA00023155"/>
    </source>
</evidence>
<dbReference type="Proteomes" id="UP001500889">
    <property type="component" value="Chromosome O"/>
</dbReference>
<dbReference type="PROSITE" id="PS50071">
    <property type="entry name" value="HOMEOBOX_2"/>
    <property type="match status" value="1"/>
</dbReference>
<feature type="compositionally biased region" description="Polar residues" evidence="8">
    <location>
        <begin position="284"/>
        <end position="293"/>
    </location>
</feature>
<feature type="DNA-binding region" description="Homeobox" evidence="6">
    <location>
        <begin position="393"/>
        <end position="452"/>
    </location>
</feature>
<dbReference type="InterPro" id="IPR042247">
    <property type="entry name" value="TLX1/2/3"/>
</dbReference>
<dbReference type="AlphaFoldDB" id="A0AAU9FB86"/>
<feature type="region of interest" description="Disordered" evidence="8">
    <location>
        <begin position="280"/>
        <end position="330"/>
    </location>
</feature>
<proteinExistence type="predicted"/>
<dbReference type="FunFam" id="1.10.10.60:FF:000440">
    <property type="entry name" value="NK7.1, isoform A"/>
    <property type="match status" value="1"/>
</dbReference>
<protein>
    <submittedName>
        <fullName evidence="10">Homeotic protein labial</fullName>
    </submittedName>
</protein>
<dbReference type="EMBL" id="AP029263">
    <property type="protein sequence ID" value="BFF92910.1"/>
    <property type="molecule type" value="Genomic_DNA"/>
</dbReference>
<feature type="region of interest" description="Disordered" evidence="8">
    <location>
        <begin position="367"/>
        <end position="397"/>
    </location>
</feature>
<keyword evidence="11" id="KW-1185">Reference proteome</keyword>
<keyword evidence="5 6" id="KW-0539">Nucleus</keyword>
<feature type="compositionally biased region" description="Low complexity" evidence="8">
    <location>
        <begin position="479"/>
        <end position="500"/>
    </location>
</feature>
<evidence type="ECO:0000256" key="8">
    <source>
        <dbReference type="SAM" id="MobiDB-lite"/>
    </source>
</evidence>
<evidence type="ECO:0000256" key="7">
    <source>
        <dbReference type="RuleBase" id="RU000682"/>
    </source>
</evidence>
<feature type="region of interest" description="Disordered" evidence="8">
    <location>
        <begin position="564"/>
        <end position="587"/>
    </location>
</feature>
<feature type="compositionally biased region" description="Polar residues" evidence="8">
    <location>
        <begin position="534"/>
        <end position="544"/>
    </location>
</feature>
<evidence type="ECO:0000259" key="9">
    <source>
        <dbReference type="PROSITE" id="PS50071"/>
    </source>
</evidence>
<organism evidence="10 11">
    <name type="scientific">Drosophila madeirensis</name>
    <name type="common">Fruit fly</name>
    <dbReference type="NCBI Taxonomy" id="30013"/>
    <lineage>
        <taxon>Eukaryota</taxon>
        <taxon>Metazoa</taxon>
        <taxon>Ecdysozoa</taxon>
        <taxon>Arthropoda</taxon>
        <taxon>Hexapoda</taxon>
        <taxon>Insecta</taxon>
        <taxon>Pterygota</taxon>
        <taxon>Neoptera</taxon>
        <taxon>Endopterygota</taxon>
        <taxon>Diptera</taxon>
        <taxon>Brachycera</taxon>
        <taxon>Muscomorpha</taxon>
        <taxon>Ephydroidea</taxon>
        <taxon>Drosophilidae</taxon>
        <taxon>Drosophila</taxon>
        <taxon>Sophophora</taxon>
    </lineage>
</organism>
<feature type="compositionally biased region" description="Polar residues" evidence="8">
    <location>
        <begin position="108"/>
        <end position="132"/>
    </location>
</feature>
<gene>
    <name evidence="10" type="ORF">DMAD_10860</name>
</gene>
<feature type="compositionally biased region" description="Low complexity" evidence="8">
    <location>
        <begin position="148"/>
        <end position="157"/>
    </location>
</feature>
<dbReference type="InterPro" id="IPR001356">
    <property type="entry name" value="HD"/>
</dbReference>
<dbReference type="GO" id="GO:0005634">
    <property type="term" value="C:nucleus"/>
    <property type="evidence" value="ECO:0007669"/>
    <property type="project" value="UniProtKB-SubCell"/>
</dbReference>
<dbReference type="PROSITE" id="PS00027">
    <property type="entry name" value="HOMEOBOX_1"/>
    <property type="match status" value="1"/>
</dbReference>
<evidence type="ECO:0000256" key="5">
    <source>
        <dbReference type="ARBA" id="ARBA00023242"/>
    </source>
</evidence>
<dbReference type="Gene3D" id="1.10.10.60">
    <property type="entry name" value="Homeodomain-like"/>
    <property type="match status" value="1"/>
</dbReference>
<dbReference type="InterPro" id="IPR009057">
    <property type="entry name" value="Homeodomain-like_sf"/>
</dbReference>
<feature type="region of interest" description="Disordered" evidence="8">
    <location>
        <begin position="736"/>
        <end position="773"/>
    </location>
</feature>
<dbReference type="PANTHER" id="PTHR45921">
    <property type="entry name" value="IP01054P"/>
    <property type="match status" value="1"/>
</dbReference>
<feature type="compositionally biased region" description="Polar residues" evidence="8">
    <location>
        <begin position="367"/>
        <end position="376"/>
    </location>
</feature>
<keyword evidence="3 6" id="KW-0238">DNA-binding</keyword>
<dbReference type="GO" id="GO:0048513">
    <property type="term" value="P:animal organ development"/>
    <property type="evidence" value="ECO:0007669"/>
    <property type="project" value="TreeGrafter"/>
</dbReference>
<dbReference type="CDD" id="cd00086">
    <property type="entry name" value="homeodomain"/>
    <property type="match status" value="1"/>
</dbReference>
<feature type="domain" description="Homeobox" evidence="9">
    <location>
        <begin position="391"/>
        <end position="451"/>
    </location>
</feature>
<dbReference type="Pfam" id="PF00046">
    <property type="entry name" value="Homeodomain"/>
    <property type="match status" value="1"/>
</dbReference>
<dbReference type="GO" id="GO:0000978">
    <property type="term" value="F:RNA polymerase II cis-regulatory region sequence-specific DNA binding"/>
    <property type="evidence" value="ECO:0007669"/>
    <property type="project" value="TreeGrafter"/>
</dbReference>
<name>A0AAU9FB86_DROMD</name>
<evidence type="ECO:0000256" key="6">
    <source>
        <dbReference type="PROSITE-ProRule" id="PRU00108"/>
    </source>
</evidence>
<evidence type="ECO:0000256" key="2">
    <source>
        <dbReference type="ARBA" id="ARBA00022473"/>
    </source>
</evidence>
<comment type="subcellular location">
    <subcellularLocation>
        <location evidence="1 6 7">Nucleus</location>
    </subcellularLocation>
</comment>
<feature type="compositionally biased region" description="Basic and acidic residues" evidence="8">
    <location>
        <begin position="568"/>
        <end position="578"/>
    </location>
</feature>
<sequence length="773" mass="82983">MMPETERDSQLVAAEMVSGALGHGYGIVKDQQQHHHHHPSHPHQHQMQLQHQQQLQHNPTADLYKMATSTYVYSNPLTIPPTSVSSMVSPSSKEKLVNLLRVRDNNNCHQNMGSPISASTPNSCSPPTTFLQKQLEATPARPSSVLPQQQQQQQTQQRRSAAPTNWHAHVYARPPNRPTPHSIADILGMAVGEKCASESAYDPTGPAKSPNTILQQYQDQAPMRSASISMSDASEEDGSVNATASGGGVAAPLPVGVPSVTAVSTPLDQPLNLCVAKKSREAHNSSPMPTASSKQTTTTLLGKTKKENTGKPPAKKKKTATTSSSSGSGTTAAAAATTVALPPDISPTGCSDSLMRDKLMASNAPQQLASNNNSNMETTEDDSDSGSTDARRKKKARTTFTGRQIFELEKQFEVKKYLSSSERTEMAKLLIVTETQVKIWFQNRRTKWKKQDNVTNNEAAEHKSTNANKASGGAEQSPTAPATTGGSGSGSSTVESAAATKKSTNAQGEKTRGNNNNNNNNSVSLANNNSVNNESKLPSKQTSAKVKKQLNALLEKAAKTTNCAPNRSENEKVEMHKAGEKRHHPSNNNVGESKLLHQRMHQHAIPLTVEPAAPLEQTEKLDIKLEESPQHRELQLSLQRAAAAAKAAQQNGCSPTPANAATAAALLNEMDFESKLAASKISIALASMASKQLKQAEAAEASKQLKQFEAEASKQLKQAEVQAVAVAVAEAAAKEKLLKQESESEEDEETSTEHGDSTEAHDSQDQDVLMREN</sequence>
<feature type="region of interest" description="Disordered" evidence="8">
    <location>
        <begin position="447"/>
        <end position="546"/>
    </location>
</feature>
<feature type="compositionally biased region" description="Low complexity" evidence="8">
    <location>
        <begin position="514"/>
        <end position="533"/>
    </location>
</feature>
<keyword evidence="2" id="KW-0217">Developmental protein</keyword>
<keyword evidence="4 6" id="KW-0371">Homeobox</keyword>
<evidence type="ECO:0000313" key="11">
    <source>
        <dbReference type="Proteomes" id="UP001500889"/>
    </source>
</evidence>
<feature type="region of interest" description="Disordered" evidence="8">
    <location>
        <begin position="223"/>
        <end position="245"/>
    </location>
</feature>
<dbReference type="GO" id="GO:0000981">
    <property type="term" value="F:DNA-binding transcription factor activity, RNA polymerase II-specific"/>
    <property type="evidence" value="ECO:0007669"/>
    <property type="project" value="InterPro"/>
</dbReference>
<evidence type="ECO:0000256" key="3">
    <source>
        <dbReference type="ARBA" id="ARBA00023125"/>
    </source>
</evidence>
<evidence type="ECO:0000313" key="10">
    <source>
        <dbReference type="EMBL" id="BFF92910.1"/>
    </source>
</evidence>
<feature type="compositionally biased region" description="Low complexity" evidence="8">
    <location>
        <begin position="320"/>
        <end position="330"/>
    </location>
</feature>
<dbReference type="SMART" id="SM00389">
    <property type="entry name" value="HOX"/>
    <property type="match status" value="1"/>
</dbReference>
<dbReference type="PRINTS" id="PR00024">
    <property type="entry name" value="HOMEOBOX"/>
</dbReference>
<feature type="compositionally biased region" description="Polar residues" evidence="8">
    <location>
        <begin position="465"/>
        <end position="478"/>
    </location>
</feature>
<accession>A0AAU9FB86</accession>
<dbReference type="PANTHER" id="PTHR45921:SF4">
    <property type="entry name" value="IP01054P"/>
    <property type="match status" value="1"/>
</dbReference>
<dbReference type="InterPro" id="IPR017970">
    <property type="entry name" value="Homeobox_CS"/>
</dbReference>
<evidence type="ECO:0000256" key="1">
    <source>
        <dbReference type="ARBA" id="ARBA00004123"/>
    </source>
</evidence>
<reference evidence="10 11" key="1">
    <citation type="submission" date="2024-02" db="EMBL/GenBank/DDBJ databases">
        <title>A chromosome-level genome assembly of Drosophila madeirensis, a fruit fly species endemic to Madeira island.</title>
        <authorList>
            <person name="Tomihara K."/>
            <person name="Llopart A."/>
            <person name="Yamamoto D."/>
        </authorList>
    </citation>
    <scope>NUCLEOTIDE SEQUENCE [LARGE SCALE GENOMIC DNA]</scope>
    <source>
        <strain evidence="10 11">RF1</strain>
    </source>
</reference>